<dbReference type="Gene3D" id="1.10.10.60">
    <property type="entry name" value="Homeodomain-like"/>
    <property type="match status" value="2"/>
</dbReference>
<dbReference type="PANTHER" id="PTHR19303:SF16">
    <property type="entry name" value="JERKY PROTEIN HOMOLOG-LIKE"/>
    <property type="match status" value="1"/>
</dbReference>
<keyword evidence="7" id="KW-1185">Reference proteome</keyword>
<evidence type="ECO:0000313" key="7">
    <source>
        <dbReference type="Proteomes" id="UP000189704"/>
    </source>
</evidence>
<dbReference type="RefSeq" id="XP_008048654.1">
    <property type="nucleotide sequence ID" value="XM_008050463.1"/>
</dbReference>
<dbReference type="InterPro" id="IPR007889">
    <property type="entry name" value="HTH_Psq"/>
</dbReference>
<dbReference type="Proteomes" id="UP000189704">
    <property type="component" value="Unplaced"/>
</dbReference>
<reference evidence="8" key="1">
    <citation type="submission" date="2025-08" db="UniProtKB">
        <authorList>
            <consortium name="RefSeq"/>
        </authorList>
    </citation>
    <scope>IDENTIFICATION</scope>
</reference>
<evidence type="ECO:0000256" key="2">
    <source>
        <dbReference type="ARBA" id="ARBA00023125"/>
    </source>
</evidence>
<dbReference type="PROSITE" id="PS51253">
    <property type="entry name" value="HTH_CENPB"/>
    <property type="match status" value="1"/>
</dbReference>
<protein>
    <submittedName>
        <fullName evidence="8">Jerky protein homolog-like</fullName>
    </submittedName>
</protein>
<dbReference type="SUPFAM" id="SSF46689">
    <property type="entry name" value="Homeodomain-like"/>
    <property type="match status" value="2"/>
</dbReference>
<evidence type="ECO:0000259" key="6">
    <source>
        <dbReference type="PROSITE" id="PS51253"/>
    </source>
</evidence>
<feature type="domain" description="HTH psq-type" evidence="5">
    <location>
        <begin position="1"/>
        <end position="52"/>
    </location>
</feature>
<dbReference type="InterPro" id="IPR050863">
    <property type="entry name" value="CenT-Element_Derived"/>
</dbReference>
<keyword evidence="2 4" id="KW-0238">DNA-binding</keyword>
<dbReference type="Pfam" id="PF03221">
    <property type="entry name" value="HTH_Tnp_Tc5"/>
    <property type="match status" value="1"/>
</dbReference>
<dbReference type="InterPro" id="IPR009057">
    <property type="entry name" value="Homeodomain-like_sf"/>
</dbReference>
<evidence type="ECO:0000256" key="4">
    <source>
        <dbReference type="PROSITE-ProRule" id="PRU00320"/>
    </source>
</evidence>
<dbReference type="InterPro" id="IPR004875">
    <property type="entry name" value="DDE_SF_endonuclease_dom"/>
</dbReference>
<dbReference type="InterPro" id="IPR006600">
    <property type="entry name" value="HTH_CenpB_DNA-bd_dom"/>
</dbReference>
<dbReference type="SMART" id="SM00674">
    <property type="entry name" value="CENPB"/>
    <property type="match status" value="1"/>
</dbReference>
<keyword evidence="3 4" id="KW-0539">Nucleus</keyword>
<feature type="DNA-binding region" description="H-T-H motif" evidence="4">
    <location>
        <begin position="28"/>
        <end position="48"/>
    </location>
</feature>
<dbReference type="GO" id="GO:0005634">
    <property type="term" value="C:nucleus"/>
    <property type="evidence" value="ECO:0007669"/>
    <property type="project" value="UniProtKB-SubCell"/>
</dbReference>
<dbReference type="AlphaFoldDB" id="A0A1U7SLB7"/>
<organism evidence="7 8">
    <name type="scientific">Carlito syrichta</name>
    <name type="common">Philippine tarsier</name>
    <name type="synonym">Tarsius syrichta</name>
    <dbReference type="NCBI Taxonomy" id="1868482"/>
    <lineage>
        <taxon>Eukaryota</taxon>
        <taxon>Metazoa</taxon>
        <taxon>Chordata</taxon>
        <taxon>Craniata</taxon>
        <taxon>Vertebrata</taxon>
        <taxon>Euteleostomi</taxon>
        <taxon>Mammalia</taxon>
        <taxon>Eutheria</taxon>
        <taxon>Euarchontoglires</taxon>
        <taxon>Primates</taxon>
        <taxon>Haplorrhini</taxon>
        <taxon>Tarsiiformes</taxon>
        <taxon>Tarsiidae</taxon>
        <taxon>Carlito</taxon>
    </lineage>
</organism>
<dbReference type="GO" id="GO:0003677">
    <property type="term" value="F:DNA binding"/>
    <property type="evidence" value="ECO:0007669"/>
    <property type="project" value="UniProtKB-UniRule"/>
</dbReference>
<evidence type="ECO:0000313" key="8">
    <source>
        <dbReference type="RefSeq" id="XP_008048654.1"/>
    </source>
</evidence>
<feature type="domain" description="HTH CENPB-type" evidence="6">
    <location>
        <begin position="67"/>
        <end position="139"/>
    </location>
</feature>
<gene>
    <name evidence="8" type="primary">LOC103251842</name>
</gene>
<dbReference type="PANTHER" id="PTHR19303">
    <property type="entry name" value="TRANSPOSON"/>
    <property type="match status" value="1"/>
</dbReference>
<proteinExistence type="predicted"/>
<dbReference type="GeneID" id="103251842"/>
<evidence type="ECO:0000256" key="3">
    <source>
        <dbReference type="ARBA" id="ARBA00023242"/>
    </source>
</evidence>
<dbReference type="Pfam" id="PF04218">
    <property type="entry name" value="CENP-B_N"/>
    <property type="match status" value="1"/>
</dbReference>
<sequence>MSGKRKRVVLTIKDKLDIIKKLEDGGSSKQLAGVYGIGETTVRDIRKNKEKIITYASSSDSTSLLAKRKSMKPSMYEELDRAMLEWFNQQRARGNPVSGPLCAKRAEFFFYALGMDGDFNPSAGWLTRFKQRHSIREIGVRMRESLRARGLPEKAVLLLDNSPTHPNENVLRSDDGQIFAKYLPPSVAALIQPSDQGVVAALKRNYRVGLLRNNLEEGNDLRAFWKRLTLLDALYEVAAAWSLVRPGTISRAWRKILPVPEEKEGLDPDQEDVSVATVAALLQHTKGLEHVTTEGVEKWLEVDSSEPGYEVLTDSEIIRRAQGQTDESSGDEDEEVELIPERHLNHAAALRWTENLLDYLEQQGDMILPDKLVIRKLRATIRNKQKMTNSSQ</sequence>
<name>A0A1U7SLB7_CARSF</name>
<dbReference type="OrthoDB" id="125347at2759"/>
<dbReference type="KEGG" id="csyr:103251842"/>
<accession>A0A1U7SLB7</accession>
<dbReference type="PROSITE" id="PS50960">
    <property type="entry name" value="HTH_PSQ"/>
    <property type="match status" value="1"/>
</dbReference>
<comment type="subcellular location">
    <subcellularLocation>
        <location evidence="1 4">Nucleus</location>
    </subcellularLocation>
</comment>
<evidence type="ECO:0000256" key="1">
    <source>
        <dbReference type="ARBA" id="ARBA00004123"/>
    </source>
</evidence>
<dbReference type="Pfam" id="PF03184">
    <property type="entry name" value="DDE_1"/>
    <property type="match status" value="1"/>
</dbReference>
<evidence type="ECO:0000259" key="5">
    <source>
        <dbReference type="PROSITE" id="PS50960"/>
    </source>
</evidence>